<comment type="caution">
    <text evidence="4">The sequence shown here is derived from an EMBL/GenBank/DDBJ whole genome shotgun (WGS) entry which is preliminary data.</text>
</comment>
<reference evidence="4" key="2">
    <citation type="submission" date="2021-08" db="EMBL/GenBank/DDBJ databases">
        <authorList>
            <person name="Eriksson T."/>
        </authorList>
    </citation>
    <scope>NUCLEOTIDE SEQUENCE</scope>
    <source>
        <strain evidence="4">Stoneville</strain>
        <tissue evidence="4">Whole head</tissue>
    </source>
</reference>
<evidence type="ECO:0000256" key="2">
    <source>
        <dbReference type="SAM" id="Phobius"/>
    </source>
</evidence>
<feature type="transmembrane region" description="Helical" evidence="2">
    <location>
        <begin position="259"/>
        <end position="280"/>
    </location>
</feature>
<gene>
    <name evidence="4" type="ORF">GEV33_003872</name>
</gene>
<evidence type="ECO:0000256" key="3">
    <source>
        <dbReference type="SAM" id="SignalP"/>
    </source>
</evidence>
<reference evidence="4" key="1">
    <citation type="journal article" date="2020" name="J Insects Food Feed">
        <title>The yellow mealworm (Tenebrio molitor) genome: a resource for the emerging insects as food and feed industry.</title>
        <authorList>
            <person name="Eriksson T."/>
            <person name="Andere A."/>
            <person name="Kelstrup H."/>
            <person name="Emery V."/>
            <person name="Picard C."/>
        </authorList>
    </citation>
    <scope>NUCLEOTIDE SEQUENCE</scope>
    <source>
        <strain evidence="4">Stoneville</strain>
        <tissue evidence="4">Whole head</tissue>
    </source>
</reference>
<evidence type="ECO:0000313" key="5">
    <source>
        <dbReference type="Proteomes" id="UP000719412"/>
    </source>
</evidence>
<sequence>MDQRVINLVVCVLLLGGFAHGEPSKARNAHVRSANTAQDHQFCQLEIQCDGHESDPNNKLILLFNATTHQIAVVNASANTIYVVDAEAGLAALYAVHSNGGVVVVVDLRNGTGAYADGSSWTRNLTIADFPSLRPVYEEARLRGKTFNSSSPPDEILKSVSTIWSSLSRDTCPSSNALLNFIRVSNGFLSLLNGPLKGLPGYAGNIHVAIPGDVNRLLGVHQGLATMILPIDGGISTLRNRRVRLDCATIFSESNPIRILIYIIQQLFPANLLSNLISLLSIPLRFLLLLVKLAGSVLVGIGGFLNALLATFTLSLGRSTPDSFITTLVNYFGNDQSDTIQPHQWSASLTDLQSTFHTCNLTHSLGPVPGLLTQITNNNWTQNSIPLSPIVSNLLQNNHPDRLQTIVTILFSLHERFAPQNLICRLFLALISLTRSPGGLPVLTTLVPNVKTSNLIGTGGLQHILPGLDPVSNFPEHIANIFDTMGDFWQHIPVVGIIFEALDRAIAQVSRQMNLVHLLNTDEARSCLEQILESLRRASDGLDFGREGGHCSGIVIDGGNEENKMENAKQRNGGEHVKGKRNHAEKKEREKKHY</sequence>
<evidence type="ECO:0000313" key="4">
    <source>
        <dbReference type="EMBL" id="KAH0818921.1"/>
    </source>
</evidence>
<keyword evidence="2" id="KW-1133">Transmembrane helix</keyword>
<feature type="compositionally biased region" description="Basic residues" evidence="1">
    <location>
        <begin position="578"/>
        <end position="594"/>
    </location>
</feature>
<keyword evidence="2" id="KW-0472">Membrane</keyword>
<keyword evidence="2" id="KW-0812">Transmembrane</keyword>
<feature type="chain" id="PRO_5035192157" evidence="3">
    <location>
        <begin position="22"/>
        <end position="594"/>
    </location>
</feature>
<name>A0A8J6HS11_TENMO</name>
<feature type="region of interest" description="Disordered" evidence="1">
    <location>
        <begin position="555"/>
        <end position="594"/>
    </location>
</feature>
<proteinExistence type="predicted"/>
<feature type="compositionally biased region" description="Basic and acidic residues" evidence="1">
    <location>
        <begin position="561"/>
        <end position="577"/>
    </location>
</feature>
<keyword evidence="3" id="KW-0732">Signal</keyword>
<protein>
    <submittedName>
        <fullName evidence="4">Uncharacterized protein</fullName>
    </submittedName>
</protein>
<dbReference type="EMBL" id="JABDTM020016303">
    <property type="protein sequence ID" value="KAH0818921.1"/>
    <property type="molecule type" value="Genomic_DNA"/>
</dbReference>
<accession>A0A8J6HS11</accession>
<dbReference type="Proteomes" id="UP000719412">
    <property type="component" value="Unassembled WGS sequence"/>
</dbReference>
<organism evidence="4 5">
    <name type="scientific">Tenebrio molitor</name>
    <name type="common">Yellow mealworm beetle</name>
    <dbReference type="NCBI Taxonomy" id="7067"/>
    <lineage>
        <taxon>Eukaryota</taxon>
        <taxon>Metazoa</taxon>
        <taxon>Ecdysozoa</taxon>
        <taxon>Arthropoda</taxon>
        <taxon>Hexapoda</taxon>
        <taxon>Insecta</taxon>
        <taxon>Pterygota</taxon>
        <taxon>Neoptera</taxon>
        <taxon>Endopterygota</taxon>
        <taxon>Coleoptera</taxon>
        <taxon>Polyphaga</taxon>
        <taxon>Cucujiformia</taxon>
        <taxon>Tenebrionidae</taxon>
        <taxon>Tenebrio</taxon>
    </lineage>
</organism>
<feature type="signal peptide" evidence="3">
    <location>
        <begin position="1"/>
        <end position="21"/>
    </location>
</feature>
<dbReference type="AlphaFoldDB" id="A0A8J6HS11"/>
<evidence type="ECO:0000256" key="1">
    <source>
        <dbReference type="SAM" id="MobiDB-lite"/>
    </source>
</evidence>
<keyword evidence="5" id="KW-1185">Reference proteome</keyword>
<feature type="transmembrane region" description="Helical" evidence="2">
    <location>
        <begin position="287"/>
        <end position="309"/>
    </location>
</feature>